<dbReference type="RefSeq" id="WP_111325543.1">
    <property type="nucleotide sequence ID" value="NZ_BIFX01000001.1"/>
</dbReference>
<dbReference type="SUPFAM" id="SSF56281">
    <property type="entry name" value="Metallo-hydrolase/oxidoreductase"/>
    <property type="match status" value="1"/>
</dbReference>
<evidence type="ECO:0000313" key="2">
    <source>
        <dbReference type="EMBL" id="PZW22927.1"/>
    </source>
</evidence>
<proteinExistence type="predicted"/>
<evidence type="ECO:0000313" key="3">
    <source>
        <dbReference type="Proteomes" id="UP000248806"/>
    </source>
</evidence>
<dbReference type="InterPro" id="IPR001279">
    <property type="entry name" value="Metallo-B-lactamas"/>
</dbReference>
<dbReference type="SMART" id="SM00849">
    <property type="entry name" value="Lactamase_B"/>
    <property type="match status" value="1"/>
</dbReference>
<protein>
    <submittedName>
        <fullName evidence="2">Metallo-beta-lactamase superfamily protein</fullName>
    </submittedName>
</protein>
<reference evidence="2 3" key="1">
    <citation type="submission" date="2018-06" db="EMBL/GenBank/DDBJ databases">
        <title>Genomic Encyclopedia of Archaeal and Bacterial Type Strains, Phase II (KMG-II): from individual species to whole genera.</title>
        <authorList>
            <person name="Goeker M."/>
        </authorList>
    </citation>
    <scope>NUCLEOTIDE SEQUENCE [LARGE SCALE GENOMIC DNA]</scope>
    <source>
        <strain evidence="2 3">ATCC BAA-1881</strain>
    </source>
</reference>
<gene>
    <name evidence="2" type="ORF">EI42_05273</name>
</gene>
<comment type="caution">
    <text evidence="2">The sequence shown here is derived from an EMBL/GenBank/DDBJ whole genome shotgun (WGS) entry which is preliminary data.</text>
</comment>
<feature type="domain" description="Metallo-beta-lactamase" evidence="1">
    <location>
        <begin position="74"/>
        <end position="243"/>
    </location>
</feature>
<organism evidence="2 3">
    <name type="scientific">Thermosporothrix hazakensis</name>
    <dbReference type="NCBI Taxonomy" id="644383"/>
    <lineage>
        <taxon>Bacteria</taxon>
        <taxon>Bacillati</taxon>
        <taxon>Chloroflexota</taxon>
        <taxon>Ktedonobacteria</taxon>
        <taxon>Ktedonobacterales</taxon>
        <taxon>Thermosporotrichaceae</taxon>
        <taxon>Thermosporothrix</taxon>
    </lineage>
</organism>
<evidence type="ECO:0000259" key="1">
    <source>
        <dbReference type="SMART" id="SM00849"/>
    </source>
</evidence>
<accession>A0A326U0Q6</accession>
<dbReference type="PANTHER" id="PTHR36839:SF1">
    <property type="entry name" value="METALLO-BETA-LACTAMASE FAMILY PROTEIN (AFU_ORTHOLOGUE AFUA_5G12770)"/>
    <property type="match status" value="1"/>
</dbReference>
<dbReference type="AlphaFoldDB" id="A0A326U0Q6"/>
<dbReference type="InterPro" id="IPR036866">
    <property type="entry name" value="RibonucZ/Hydroxyglut_hydro"/>
</dbReference>
<dbReference type="EMBL" id="QKUF01000029">
    <property type="protein sequence ID" value="PZW22927.1"/>
    <property type="molecule type" value="Genomic_DNA"/>
</dbReference>
<dbReference type="PANTHER" id="PTHR36839">
    <property type="entry name" value="METALLO-BETA-LACTAMASE FAMILY PROTEIN (AFU_ORTHOLOGUE AFUA_5G12770)"/>
    <property type="match status" value="1"/>
</dbReference>
<keyword evidence="3" id="KW-1185">Reference proteome</keyword>
<dbReference type="Gene3D" id="3.60.15.10">
    <property type="entry name" value="Ribonuclease Z/Hydroxyacylglutathione hydrolase-like"/>
    <property type="match status" value="1"/>
</dbReference>
<name>A0A326U0Q6_THEHA</name>
<dbReference type="OrthoDB" id="2373347at2"/>
<dbReference type="Proteomes" id="UP000248806">
    <property type="component" value="Unassembled WGS sequence"/>
</dbReference>
<dbReference type="SUPFAM" id="SSF57802">
    <property type="entry name" value="Rubredoxin-like"/>
    <property type="match status" value="1"/>
</dbReference>
<sequence>MKNWVCATCGAQFSESEQPPAHCPVCEDDRQYVGYNGQQWTTIEELRAKGHQNKIVEHEPGLIGIGITPTFAIGQRALLVQTPQGNVLWDCIPFIDEQTAEFIESHGGIKAIAISHPHYYTGMVDIAKRFHATIYLHEADKHWIMRSDPSITLWSGDTLKLMEGITLLRLGGHFAGGTVLHWAQGAEGKGLLLSGDIIQVVSDRRWLTFMYSYPNMIPLPASEVERMSKAVAAYPFERLYGAWFEKYVAADAYNAVQRSAERYIKALQTPLSLRPEAIEGAQQ</sequence>